<evidence type="ECO:0000313" key="1">
    <source>
        <dbReference type="EMBL" id="KNY29152.1"/>
    </source>
</evidence>
<dbReference type="EMBL" id="LGTC01000001">
    <property type="protein sequence ID" value="KNY29152.1"/>
    <property type="molecule type" value="Genomic_DNA"/>
</dbReference>
<dbReference type="Gene3D" id="2.60.120.200">
    <property type="match status" value="3"/>
</dbReference>
<gene>
    <name evidence="1" type="ORF">Bccel_4426</name>
</gene>
<organism evidence="1 2">
    <name type="scientific">Pseudobacteroides cellulosolvens ATCC 35603 = DSM 2933</name>
    <dbReference type="NCBI Taxonomy" id="398512"/>
    <lineage>
        <taxon>Bacteria</taxon>
        <taxon>Bacillati</taxon>
        <taxon>Bacillota</taxon>
        <taxon>Clostridia</taxon>
        <taxon>Eubacteriales</taxon>
        <taxon>Oscillospiraceae</taxon>
        <taxon>Pseudobacteroides</taxon>
    </lineage>
</organism>
<evidence type="ECO:0000313" key="2">
    <source>
        <dbReference type="Proteomes" id="UP000036923"/>
    </source>
</evidence>
<accession>A0A0L6JUP8</accession>
<proteinExistence type="predicted"/>
<comment type="caution">
    <text evidence="1">The sequence shown here is derived from an EMBL/GenBank/DDBJ whole genome shotgun (WGS) entry which is preliminary data.</text>
</comment>
<dbReference type="InterPro" id="IPR013320">
    <property type="entry name" value="ConA-like_dom_sf"/>
</dbReference>
<dbReference type="AlphaFoldDB" id="A0A0L6JUP8"/>
<keyword evidence="2" id="KW-1185">Reference proteome</keyword>
<protein>
    <submittedName>
        <fullName evidence="1">Uncharacterized protein</fullName>
    </submittedName>
</protein>
<name>A0A0L6JUP8_9FIRM</name>
<sequence>MKKFTRGFISLLVIVSLMIVQIYEISAAVAADGSALVQIAKYTLNNTAVDSTGIQTNITLKNAPHQADGSVYSNGIYPYPDASVGSTIQTPWLSSFNFNNFRISFDFKVTSLPSYRKPIIIGGSAYRWIGANIEPNGTISLLWNNSNFTFSTKTISLGVFNTAVISYNGAVAELYLNGTLACSQGFTLNNGGDSNFLNINYSNGSAFPGYLRNLEIYSTPSLYTIAKYTLNNTAADSTSRNSNITLTNASFMSDGSIYSNGIYPYSSTLGSTVRTPNLKAFNFNNFRVSFEFKINSYPTSRKPIIVGGNSYRWIGANIESNGTISLLWNNSNYTYSSKTVTLGTYHTAIIQYNGSVAELYFDGILVCSQYFKPVNGGDANFQNTNYSNGTTFLGYLRNLTVYSAPSTPLVAKYTLNNTAADLTGKNSNVTLNNAPYQSDGSVYSNGIYPYSSPTGSVIQTPYLSSFNFNKFSISFEFKIDSLPSYRRPIIIGGSSYRWIGANVEPNGTISMLWNNSNITNSSKTIPLGKFNTAVIQYNGSVAELYINGTLACSQSFSINHGKDSNIQNVNYSNGTAFIGYLRNLTVN</sequence>
<dbReference type="Proteomes" id="UP000036923">
    <property type="component" value="Unassembled WGS sequence"/>
</dbReference>
<dbReference type="SUPFAM" id="SSF49899">
    <property type="entry name" value="Concanavalin A-like lectins/glucanases"/>
    <property type="match status" value="3"/>
</dbReference>
<dbReference type="PATRIC" id="fig|398512.5.peg.4636"/>
<dbReference type="RefSeq" id="WP_036937118.1">
    <property type="nucleotide sequence ID" value="NZ_JQKC01000005.1"/>
</dbReference>
<dbReference type="Pfam" id="PF13385">
    <property type="entry name" value="Laminin_G_3"/>
    <property type="match status" value="3"/>
</dbReference>
<reference evidence="2" key="1">
    <citation type="submission" date="2015-07" db="EMBL/GenBank/DDBJ databases">
        <title>Near-Complete Genome Sequence of the Cellulolytic Bacterium Bacteroides (Pseudobacteroides) cellulosolvens ATCC 35603.</title>
        <authorList>
            <person name="Dassa B."/>
            <person name="Utturkar S.M."/>
            <person name="Klingeman D.M."/>
            <person name="Hurt R.A."/>
            <person name="Keller M."/>
            <person name="Xu J."/>
            <person name="Reddy Y.H.K."/>
            <person name="Borovok I."/>
            <person name="Grinberg I.R."/>
            <person name="Lamed R."/>
            <person name="Zhivin O."/>
            <person name="Bayer E.A."/>
            <person name="Brown S.D."/>
        </authorList>
    </citation>
    <scope>NUCLEOTIDE SEQUENCE [LARGE SCALE GENOMIC DNA]</scope>
    <source>
        <strain evidence="2">DSM 2933</strain>
    </source>
</reference>